<accession>A0A0B7BCM1</accession>
<reference evidence="2" key="1">
    <citation type="submission" date="2014-12" db="EMBL/GenBank/DDBJ databases">
        <title>Insight into the proteome of Arion vulgaris.</title>
        <authorList>
            <person name="Aradska J."/>
            <person name="Bulat T."/>
            <person name="Smidak R."/>
            <person name="Sarate P."/>
            <person name="Gangsoo J."/>
            <person name="Sialana F."/>
            <person name="Bilban M."/>
            <person name="Lubec G."/>
        </authorList>
    </citation>
    <scope>NUCLEOTIDE SEQUENCE</scope>
    <source>
        <tissue evidence="2">Skin</tissue>
    </source>
</reference>
<dbReference type="EMBL" id="HACG01043028">
    <property type="protein sequence ID" value="CEK89893.1"/>
    <property type="molecule type" value="Transcribed_RNA"/>
</dbReference>
<organism evidence="2">
    <name type="scientific">Arion vulgaris</name>
    <dbReference type="NCBI Taxonomy" id="1028688"/>
    <lineage>
        <taxon>Eukaryota</taxon>
        <taxon>Metazoa</taxon>
        <taxon>Spiralia</taxon>
        <taxon>Lophotrochozoa</taxon>
        <taxon>Mollusca</taxon>
        <taxon>Gastropoda</taxon>
        <taxon>Heterobranchia</taxon>
        <taxon>Euthyneura</taxon>
        <taxon>Panpulmonata</taxon>
        <taxon>Eupulmonata</taxon>
        <taxon>Stylommatophora</taxon>
        <taxon>Helicina</taxon>
        <taxon>Arionoidea</taxon>
        <taxon>Arionidae</taxon>
        <taxon>Arion</taxon>
    </lineage>
</organism>
<gene>
    <name evidence="2" type="primary">ORF173502</name>
    <name evidence="3" type="synonym">ORF173541</name>
</gene>
<protein>
    <recommendedName>
        <fullName evidence="4">PWI domain-containing protein</fullName>
    </recommendedName>
</protein>
<evidence type="ECO:0008006" key="4">
    <source>
        <dbReference type="Google" id="ProtNLM"/>
    </source>
</evidence>
<name>A0A0B7BCM1_9EUPU</name>
<evidence type="ECO:0000313" key="2">
    <source>
        <dbReference type="EMBL" id="CEK89880.1"/>
    </source>
</evidence>
<feature type="compositionally biased region" description="Basic and acidic residues" evidence="1">
    <location>
        <begin position="70"/>
        <end position="81"/>
    </location>
</feature>
<evidence type="ECO:0000313" key="3">
    <source>
        <dbReference type="EMBL" id="CEK89893.1"/>
    </source>
</evidence>
<evidence type="ECO:0000256" key="1">
    <source>
        <dbReference type="SAM" id="MobiDB-lite"/>
    </source>
</evidence>
<sequence>MASGVEMWVNDKLYDILGISDKYIAQYFMGLASKSESPDEFIHLLKETGTVDVDDNLSVFASELFNKVPHKQERKSIDVGTKDGPGIGRKE</sequence>
<dbReference type="EMBL" id="HACG01043015">
    <property type="protein sequence ID" value="CEK89880.1"/>
    <property type="molecule type" value="Transcribed_RNA"/>
</dbReference>
<proteinExistence type="predicted"/>
<feature type="region of interest" description="Disordered" evidence="1">
    <location>
        <begin position="70"/>
        <end position="91"/>
    </location>
</feature>
<dbReference type="AlphaFoldDB" id="A0A0B7BCM1"/>